<gene>
    <name evidence="7" type="ORF">MINT15_31880</name>
</gene>
<feature type="domain" description="Reductase C-terminal" evidence="6">
    <location>
        <begin position="327"/>
        <end position="414"/>
    </location>
</feature>
<dbReference type="InterPro" id="IPR023753">
    <property type="entry name" value="FAD/NAD-binding_dom"/>
</dbReference>
<keyword evidence="4" id="KW-0560">Oxidoreductase</keyword>
<keyword evidence="2" id="KW-0285">Flavoprotein</keyword>
<dbReference type="PANTHER" id="PTHR43557">
    <property type="entry name" value="APOPTOSIS-INDUCING FACTOR 1"/>
    <property type="match status" value="1"/>
</dbReference>
<keyword evidence="3" id="KW-0274">FAD</keyword>
<dbReference type="Pfam" id="PF14759">
    <property type="entry name" value="Reductase_C"/>
    <property type="match status" value="1"/>
</dbReference>
<dbReference type="InterPro" id="IPR036188">
    <property type="entry name" value="FAD/NAD-bd_sf"/>
</dbReference>
<dbReference type="SUPFAM" id="SSF51905">
    <property type="entry name" value="FAD/NAD(P)-binding domain"/>
    <property type="match status" value="2"/>
</dbReference>
<comment type="caution">
    <text evidence="7">The sequence shown here is derived from an EMBL/GenBank/DDBJ whole genome shotgun (WGS) entry which is preliminary data.</text>
</comment>
<protein>
    <submittedName>
        <fullName evidence="7">NAD(FAD)-dependent dehydrogenase</fullName>
    </submittedName>
</protein>
<dbReference type="Proteomes" id="UP000030848">
    <property type="component" value="Unassembled WGS sequence"/>
</dbReference>
<dbReference type="Pfam" id="PF07992">
    <property type="entry name" value="Pyr_redox_2"/>
    <property type="match status" value="1"/>
</dbReference>
<dbReference type="GO" id="GO:0005737">
    <property type="term" value="C:cytoplasm"/>
    <property type="evidence" value="ECO:0007669"/>
    <property type="project" value="TreeGrafter"/>
</dbReference>
<organism evidence="7 8">
    <name type="scientific">Saccharomonospora viridis</name>
    <dbReference type="NCBI Taxonomy" id="1852"/>
    <lineage>
        <taxon>Bacteria</taxon>
        <taxon>Bacillati</taxon>
        <taxon>Actinomycetota</taxon>
        <taxon>Actinomycetes</taxon>
        <taxon>Pseudonocardiales</taxon>
        <taxon>Pseudonocardiaceae</taxon>
        <taxon>Saccharomonospora</taxon>
    </lineage>
</organism>
<dbReference type="GO" id="GO:0016651">
    <property type="term" value="F:oxidoreductase activity, acting on NAD(P)H"/>
    <property type="evidence" value="ECO:0007669"/>
    <property type="project" value="TreeGrafter"/>
</dbReference>
<evidence type="ECO:0000256" key="2">
    <source>
        <dbReference type="ARBA" id="ARBA00022630"/>
    </source>
</evidence>
<dbReference type="PRINTS" id="PR00411">
    <property type="entry name" value="PNDRDTASEI"/>
</dbReference>
<sequence length="417" mass="44365">MMMAHGALIVGAGQAGPQLAVSLRDHGYDGPVTLVGDEGSYPYQRPPLSKDFLRGERGLDSLLLRKPELLRAKDIEVRTGTRVTELVAGESGGYANTSEGVELPFRHLALTTGVRPRRLPVAGSDASNVLCLRTVEDARRLQDVLGTAHRIVVVGGGFIGLEAAAVMSSQGKQVTVVEAQDRLLARVAGPVLGEFYRRMHEKRGVDVLLRTIVTGLGVGSDGRVTEVVLSDGKSLSCDAVLVGIGVERDRTFADQLGLTWDGGILVDQHARTSRAGVVAAGDCTAAPNPFADGAVVRLESVQNAVDQAKAAAASLCGAMPPKPGVPWFWSDQGAVKLQMAGLTQGYDDYLVRGEVDSETFSVIYLRQDRFIGIEAVNRPTDFMFARKVLASTGEIRRGSDTVLADPSVPLKDILVPS</sequence>
<evidence type="ECO:0000313" key="7">
    <source>
        <dbReference type="EMBL" id="KHF42986.1"/>
    </source>
</evidence>
<evidence type="ECO:0000256" key="4">
    <source>
        <dbReference type="ARBA" id="ARBA00023002"/>
    </source>
</evidence>
<evidence type="ECO:0000256" key="1">
    <source>
        <dbReference type="ARBA" id="ARBA00001974"/>
    </source>
</evidence>
<dbReference type="AlphaFoldDB" id="A0A837DB09"/>
<dbReference type="Gene3D" id="3.50.50.60">
    <property type="entry name" value="FAD/NAD(P)-binding domain"/>
    <property type="match status" value="2"/>
</dbReference>
<reference evidence="7 8" key="1">
    <citation type="submission" date="2014-10" db="EMBL/GenBank/DDBJ databases">
        <title>Genome sequence of Micropolyspora internatus JCM3315.</title>
        <authorList>
            <person name="Shin S.-K."/>
            <person name="Yi H."/>
        </authorList>
    </citation>
    <scope>NUCLEOTIDE SEQUENCE [LARGE SCALE GENOMIC DNA]</scope>
    <source>
        <strain evidence="7 8">JCM 3315</strain>
    </source>
</reference>
<dbReference type="EMBL" id="JRZE01000006">
    <property type="protein sequence ID" value="KHF42986.1"/>
    <property type="molecule type" value="Genomic_DNA"/>
</dbReference>
<evidence type="ECO:0000313" key="8">
    <source>
        <dbReference type="Proteomes" id="UP000030848"/>
    </source>
</evidence>
<accession>A0A837DB09</accession>
<dbReference type="SUPFAM" id="SSF55424">
    <property type="entry name" value="FAD/NAD-linked reductases, dimerisation (C-terminal) domain"/>
    <property type="match status" value="1"/>
</dbReference>
<proteinExistence type="predicted"/>
<feature type="domain" description="FAD/NAD(P)-binding" evidence="5">
    <location>
        <begin position="8"/>
        <end position="308"/>
    </location>
</feature>
<evidence type="ECO:0000259" key="6">
    <source>
        <dbReference type="Pfam" id="PF14759"/>
    </source>
</evidence>
<dbReference type="InterPro" id="IPR028202">
    <property type="entry name" value="Reductase_C"/>
</dbReference>
<dbReference type="PRINTS" id="PR00368">
    <property type="entry name" value="FADPNR"/>
</dbReference>
<comment type="cofactor">
    <cofactor evidence="1">
        <name>FAD</name>
        <dbReference type="ChEBI" id="CHEBI:57692"/>
    </cofactor>
</comment>
<evidence type="ECO:0000256" key="3">
    <source>
        <dbReference type="ARBA" id="ARBA00022827"/>
    </source>
</evidence>
<evidence type="ECO:0000259" key="5">
    <source>
        <dbReference type="Pfam" id="PF07992"/>
    </source>
</evidence>
<dbReference type="InterPro" id="IPR050446">
    <property type="entry name" value="FAD-oxidoreductase/Apoptosis"/>
</dbReference>
<dbReference type="InterPro" id="IPR016156">
    <property type="entry name" value="FAD/NAD-linked_Rdtase_dimer_sf"/>
</dbReference>
<dbReference type="Gene3D" id="3.30.390.30">
    <property type="match status" value="1"/>
</dbReference>
<dbReference type="PANTHER" id="PTHR43557:SF2">
    <property type="entry name" value="RIESKE DOMAIN-CONTAINING PROTEIN-RELATED"/>
    <property type="match status" value="1"/>
</dbReference>
<name>A0A837DB09_9PSEU</name>